<evidence type="ECO:0000256" key="1">
    <source>
        <dbReference type="SAM" id="MobiDB-lite"/>
    </source>
</evidence>
<organism evidence="2">
    <name type="scientific">bioreactor metagenome</name>
    <dbReference type="NCBI Taxonomy" id="1076179"/>
    <lineage>
        <taxon>unclassified sequences</taxon>
        <taxon>metagenomes</taxon>
        <taxon>ecological metagenomes</taxon>
    </lineage>
</organism>
<gene>
    <name evidence="2" type="ORF">SDC9_07481</name>
</gene>
<dbReference type="AlphaFoldDB" id="A0A644T6T9"/>
<proteinExistence type="predicted"/>
<feature type="compositionally biased region" description="Polar residues" evidence="1">
    <location>
        <begin position="42"/>
        <end position="51"/>
    </location>
</feature>
<dbReference type="EMBL" id="VSSQ01000016">
    <property type="protein sequence ID" value="MPL61892.1"/>
    <property type="molecule type" value="Genomic_DNA"/>
</dbReference>
<reference evidence="2" key="1">
    <citation type="submission" date="2019-08" db="EMBL/GenBank/DDBJ databases">
        <authorList>
            <person name="Kucharzyk K."/>
            <person name="Murdoch R.W."/>
            <person name="Higgins S."/>
            <person name="Loffler F."/>
        </authorList>
    </citation>
    <scope>NUCLEOTIDE SEQUENCE</scope>
</reference>
<accession>A0A644T6T9</accession>
<comment type="caution">
    <text evidence="2">The sequence shown here is derived from an EMBL/GenBank/DDBJ whole genome shotgun (WGS) entry which is preliminary data.</text>
</comment>
<sequence length="58" mass="6661">MKNTIFIDGEEYTENDIRELLNKHEHNCQAVEKLKKGRIKPSTKQETNFNQGAVIDGS</sequence>
<name>A0A644T6T9_9ZZZZ</name>
<feature type="region of interest" description="Disordered" evidence="1">
    <location>
        <begin position="37"/>
        <end position="58"/>
    </location>
</feature>
<protein>
    <submittedName>
        <fullName evidence="2">Uncharacterized protein</fullName>
    </submittedName>
</protein>
<evidence type="ECO:0000313" key="2">
    <source>
        <dbReference type="EMBL" id="MPL61892.1"/>
    </source>
</evidence>